<dbReference type="SMART" id="SM00409">
    <property type="entry name" value="IG"/>
    <property type="match status" value="1"/>
</dbReference>
<organism evidence="3 4">
    <name type="scientific">Meloidogyne enterolobii</name>
    <name type="common">Root-knot nematode worm</name>
    <name type="synonym">Meloidogyne mayaguensis</name>
    <dbReference type="NCBI Taxonomy" id="390850"/>
    <lineage>
        <taxon>Eukaryota</taxon>
        <taxon>Metazoa</taxon>
        <taxon>Ecdysozoa</taxon>
        <taxon>Nematoda</taxon>
        <taxon>Chromadorea</taxon>
        <taxon>Rhabditida</taxon>
        <taxon>Tylenchina</taxon>
        <taxon>Tylenchomorpha</taxon>
        <taxon>Tylenchoidea</taxon>
        <taxon>Meloidogynidae</taxon>
        <taxon>Meloidogyninae</taxon>
        <taxon>Meloidogyne</taxon>
    </lineage>
</organism>
<dbReference type="InterPro" id="IPR003599">
    <property type="entry name" value="Ig_sub"/>
</dbReference>
<proteinExistence type="predicted"/>
<dbReference type="Pfam" id="PF01682">
    <property type="entry name" value="DB"/>
    <property type="match status" value="1"/>
</dbReference>
<accession>A0A6V7XMU6</accession>
<feature type="chain" id="PRO_5027646712" description="Ig-like domain-containing protein" evidence="1">
    <location>
        <begin position="27"/>
        <end position="429"/>
    </location>
</feature>
<dbReference type="InterPro" id="IPR036179">
    <property type="entry name" value="Ig-like_dom_sf"/>
</dbReference>
<dbReference type="InterPro" id="IPR013783">
    <property type="entry name" value="Ig-like_fold"/>
</dbReference>
<evidence type="ECO:0000259" key="2">
    <source>
        <dbReference type="PROSITE" id="PS50835"/>
    </source>
</evidence>
<dbReference type="InterPro" id="IPR007110">
    <property type="entry name" value="Ig-like_dom"/>
</dbReference>
<dbReference type="EMBL" id="CAJEWN010001871">
    <property type="protein sequence ID" value="CAD2200572.1"/>
    <property type="molecule type" value="Genomic_DNA"/>
</dbReference>
<name>A0A6V7XMU6_MELEN</name>
<feature type="signal peptide" evidence="1">
    <location>
        <begin position="1"/>
        <end position="26"/>
    </location>
</feature>
<sequence>MLFYLKYSKLLIFLFFILTINNLVENKKEEIPISLFSSSSPILSLVNGLTANFQCSIKICNKLNNNFLISWHHDGILLFNGTEFEPTSGIEPSRIILQRSLEEINNDEEIKGEKCFVEAYSLLLRNLSLEDSGKYGCQLWTQNGGQQQLDFKLDVLGDSALKLNFPANLTYDHTECCIEKGVSPLCRPMCRPRNIGEEFFDPTSCQVDDYKKFLNCVTNGGKRDYLPCCRKKALPPFCFDFCGNNFQKLEKSHRLCLYYLPEIFDCFSQQYALFPPPAPKNLQIREVGSGNRRFCFTIENLKNTVKIPSFVVHLQEMNVVTDTMNGRDAAVEEFRKLRKRSENKSGQLYGVTLIKELRGGGTKPVLITKIIASSNEKGINSEICIPLESITNKSKSTYLVYVEAINDYGTSEPSKSFLITEEGVMHPAK</sequence>
<dbReference type="AlphaFoldDB" id="A0A6V7XMU6"/>
<dbReference type="PROSITE" id="PS50835">
    <property type="entry name" value="IG_LIKE"/>
    <property type="match status" value="1"/>
</dbReference>
<evidence type="ECO:0000313" key="4">
    <source>
        <dbReference type="Proteomes" id="UP000580250"/>
    </source>
</evidence>
<dbReference type="Proteomes" id="UP000580250">
    <property type="component" value="Unassembled WGS sequence"/>
</dbReference>
<dbReference type="OrthoDB" id="5843172at2759"/>
<dbReference type="InterPro" id="IPR002602">
    <property type="entry name" value="DB"/>
</dbReference>
<dbReference type="Gene3D" id="2.60.40.10">
    <property type="entry name" value="Immunoglobulins"/>
    <property type="match status" value="1"/>
</dbReference>
<feature type="domain" description="Ig-like" evidence="2">
    <location>
        <begin position="32"/>
        <end position="139"/>
    </location>
</feature>
<comment type="caution">
    <text evidence="3">The sequence shown here is derived from an EMBL/GenBank/DDBJ whole genome shotgun (WGS) entry which is preliminary data.</text>
</comment>
<evidence type="ECO:0000256" key="1">
    <source>
        <dbReference type="SAM" id="SignalP"/>
    </source>
</evidence>
<protein>
    <recommendedName>
        <fullName evidence="2">Ig-like domain-containing protein</fullName>
    </recommendedName>
</protein>
<gene>
    <name evidence="3" type="ORF">MENT_LOCUS54047</name>
</gene>
<keyword evidence="1" id="KW-0732">Signal</keyword>
<evidence type="ECO:0000313" key="3">
    <source>
        <dbReference type="EMBL" id="CAD2200572.1"/>
    </source>
</evidence>
<dbReference type="SUPFAM" id="SSF48726">
    <property type="entry name" value="Immunoglobulin"/>
    <property type="match status" value="1"/>
</dbReference>
<reference evidence="3 4" key="1">
    <citation type="submission" date="2020-08" db="EMBL/GenBank/DDBJ databases">
        <authorList>
            <person name="Koutsovoulos G."/>
            <person name="Danchin GJ E."/>
        </authorList>
    </citation>
    <scope>NUCLEOTIDE SEQUENCE [LARGE SCALE GENOMIC DNA]</scope>
</reference>